<protein>
    <submittedName>
        <fullName evidence="3">Uncharacterized protein</fullName>
    </submittedName>
</protein>
<feature type="chain" id="PRO_5020660869" evidence="2">
    <location>
        <begin position="29"/>
        <end position="614"/>
    </location>
</feature>
<dbReference type="OrthoDB" id="2556731at2759"/>
<reference evidence="3 4" key="1">
    <citation type="submission" date="2019-05" db="EMBL/GenBank/DDBJ databases">
        <title>Sporisorium graminicola CBS 10092 draft sequencing and annotation.</title>
        <authorList>
            <person name="Solano-Gonzalez S."/>
            <person name="Caddick M.X."/>
            <person name="Darby A."/>
        </authorList>
    </citation>
    <scope>NUCLEOTIDE SEQUENCE [LARGE SCALE GENOMIC DNA]</scope>
    <source>
        <strain evidence="3 4">CBS 10092</strain>
    </source>
</reference>
<dbReference type="GeneID" id="40726623"/>
<organism evidence="3 4">
    <name type="scientific">Sporisorium graminicola</name>
    <dbReference type="NCBI Taxonomy" id="280036"/>
    <lineage>
        <taxon>Eukaryota</taxon>
        <taxon>Fungi</taxon>
        <taxon>Dikarya</taxon>
        <taxon>Basidiomycota</taxon>
        <taxon>Ustilaginomycotina</taxon>
        <taxon>Ustilaginomycetes</taxon>
        <taxon>Ustilaginales</taxon>
        <taxon>Ustilaginaceae</taxon>
        <taxon>Sporisorium</taxon>
    </lineage>
</organism>
<name>A0A4U7KRI3_9BASI</name>
<dbReference type="AlphaFoldDB" id="A0A4U7KRI3"/>
<gene>
    <name evidence="3" type="ORF">EX895_003728</name>
</gene>
<feature type="compositionally biased region" description="Low complexity" evidence="1">
    <location>
        <begin position="224"/>
        <end position="235"/>
    </location>
</feature>
<proteinExistence type="predicted"/>
<dbReference type="EMBL" id="SRRM01000014">
    <property type="protein sequence ID" value="TKY87051.1"/>
    <property type="molecule type" value="Genomic_DNA"/>
</dbReference>
<keyword evidence="2" id="KW-0732">Signal</keyword>
<feature type="compositionally biased region" description="Low complexity" evidence="1">
    <location>
        <begin position="38"/>
        <end position="74"/>
    </location>
</feature>
<evidence type="ECO:0000313" key="4">
    <source>
        <dbReference type="Proteomes" id="UP000306050"/>
    </source>
</evidence>
<feature type="compositionally biased region" description="Basic residues" evidence="1">
    <location>
        <begin position="204"/>
        <end position="216"/>
    </location>
</feature>
<dbReference type="Proteomes" id="UP000306050">
    <property type="component" value="Chromosome SGRAM_22"/>
</dbReference>
<feature type="region of interest" description="Disordered" evidence="1">
    <location>
        <begin position="32"/>
        <end position="80"/>
    </location>
</feature>
<feature type="signal peptide" evidence="2">
    <location>
        <begin position="1"/>
        <end position="28"/>
    </location>
</feature>
<evidence type="ECO:0000313" key="3">
    <source>
        <dbReference type="EMBL" id="TKY87051.1"/>
    </source>
</evidence>
<sequence length="614" mass="67666">MIVTPRLAAVWFPLLLLLLSALVQLSKCTLGPQPPASSGPGSRSASGSGSDYQTAQSGSTSTSTDPTTPQTARTSVHRPSSAMLLRTDYHMVYDDEDPAAAKLAWLREKIQQDHREGPGWAYIDHRLKHPSAEFRSAVRTAPAQLEDAGPGFTFGAQKVPETVGERLGEDVPVEKYSGNLADTMGLGFRESVDASPLDSSRPAARGRSRTRYRGSRLRSGGRGAMMASGGSTSRSPPVAVQSEEAPVDAANDNEATERFKSPTRSNLESAAEQLRALQLQRDDSQRGRRASSLPPFSHGSITTPSSSGYDSLAGQHGLWRVATPPSHADGASTWTASTPPSEDAVLVPTKRMPPYRVWSPQAALRRINIGYTRLRDEPKDYQHWMETVDALGRHDWGKQIRDRVLWAGSNRVPDTRSARVGLPFGGMTGSTVQMGVPRFIEDPNDPAPPLASIRRTGTHERVLAWHTLVDMVPPALTAHSSSVWHAHRQGAYHNIHPDVQDSVHPIQYTSQLMRDNDGAVVLENAIHEKLFRALRFTPPEVKAKLQKELGLPRDKYQPLQDVLRADYATYGPFWQDYYKSKLPMKLTNPLDSDLTHWRAFRMWADAVAVKRPLV</sequence>
<feature type="region of interest" description="Disordered" evidence="1">
    <location>
        <begin position="325"/>
        <end position="346"/>
    </location>
</feature>
<evidence type="ECO:0000256" key="1">
    <source>
        <dbReference type="SAM" id="MobiDB-lite"/>
    </source>
</evidence>
<evidence type="ECO:0000256" key="2">
    <source>
        <dbReference type="SAM" id="SignalP"/>
    </source>
</evidence>
<feature type="region of interest" description="Disordered" evidence="1">
    <location>
        <begin position="191"/>
        <end position="309"/>
    </location>
</feature>
<dbReference type="RefSeq" id="XP_029739036.1">
    <property type="nucleotide sequence ID" value="XM_029884326.1"/>
</dbReference>
<keyword evidence="4" id="KW-1185">Reference proteome</keyword>
<comment type="caution">
    <text evidence="3">The sequence shown here is derived from an EMBL/GenBank/DDBJ whole genome shotgun (WGS) entry which is preliminary data.</text>
</comment>
<dbReference type="KEGG" id="sgra:EX895_003728"/>
<feature type="compositionally biased region" description="Polar residues" evidence="1">
    <location>
        <begin position="299"/>
        <end position="309"/>
    </location>
</feature>
<accession>A0A4U7KRI3</accession>